<organism evidence="1 2">
    <name type="scientific">Bremerella alba</name>
    <dbReference type="NCBI Taxonomy" id="980252"/>
    <lineage>
        <taxon>Bacteria</taxon>
        <taxon>Pseudomonadati</taxon>
        <taxon>Planctomycetota</taxon>
        <taxon>Planctomycetia</taxon>
        <taxon>Pirellulales</taxon>
        <taxon>Pirellulaceae</taxon>
        <taxon>Bremerella</taxon>
    </lineage>
</organism>
<dbReference type="PANTHER" id="PTHR37841:SF1">
    <property type="entry name" value="DUF3298 DOMAIN-CONTAINING PROTEIN"/>
    <property type="match status" value="1"/>
</dbReference>
<dbReference type="Proteomes" id="UP000551616">
    <property type="component" value="Unassembled WGS sequence"/>
</dbReference>
<comment type="caution">
    <text evidence="1">The sequence shown here is derived from an EMBL/GenBank/DDBJ whole genome shotgun (WGS) entry which is preliminary data.</text>
</comment>
<sequence>MCLLNFKHNERYGYTNRSGEVVVDPIFDWAGEFACGVAVVIKSRESGVISLLTEDGQEVQTERDFALLKYRFTYGRLAVKDAETKGCGYIGTDGRVIIEPQFDRAGSFDSRGASVRSPWREFRRVNFEGKLQGGTFIHILPFFATSKASGAKIGMTPISYVPIDATGHRIGLDVYRSVYNENEGLIPVKFTHHEIGWIDLQANEIQRFKGKEIASRFQGGMIAAKADNKWGLMDKDAHWRIEPRFDILFPLGFDLYAAGQIRPDKVANLKLTNAQGQFVSDECFSEMFDFHDGVALVTRFQDEDRKVVENNYIDLRGNPLLPTWWS</sequence>
<dbReference type="PANTHER" id="PTHR37841">
    <property type="entry name" value="GLR2918 PROTEIN"/>
    <property type="match status" value="1"/>
</dbReference>
<evidence type="ECO:0000313" key="1">
    <source>
        <dbReference type="EMBL" id="MBA2118026.1"/>
    </source>
</evidence>
<dbReference type="AlphaFoldDB" id="A0A7V9AAB9"/>
<accession>A0A7V9AAB9</accession>
<name>A0A7V9AAB9_9BACT</name>
<dbReference type="InterPro" id="IPR032774">
    <property type="entry name" value="WG_beta_rep"/>
</dbReference>
<reference evidence="1 2" key="1">
    <citation type="submission" date="2020-05" db="EMBL/GenBank/DDBJ databases">
        <title>Bremerella alba sp. nov., a novel planctomycete isolated from the surface of the macroalga Fucus spiralis.</title>
        <authorList>
            <person name="Godinho O."/>
            <person name="Botelho R."/>
            <person name="Albuquerque L."/>
            <person name="Wiegand S."/>
            <person name="Da Costa M.S."/>
            <person name="Lobo-Da-Cunha A."/>
            <person name="Jogler C."/>
            <person name="Lage O.M."/>
        </authorList>
    </citation>
    <scope>NUCLEOTIDE SEQUENCE [LARGE SCALE GENOMIC DNA]</scope>
    <source>
        <strain evidence="1 2">FF15</strain>
    </source>
</reference>
<evidence type="ECO:0008006" key="3">
    <source>
        <dbReference type="Google" id="ProtNLM"/>
    </source>
</evidence>
<protein>
    <recommendedName>
        <fullName evidence="3">WG repeat-containing protein</fullName>
    </recommendedName>
</protein>
<dbReference type="Pfam" id="PF14903">
    <property type="entry name" value="WG_beta_rep"/>
    <property type="match status" value="3"/>
</dbReference>
<keyword evidence="2" id="KW-1185">Reference proteome</keyword>
<gene>
    <name evidence="1" type="ORF">HOV93_52340</name>
</gene>
<proteinExistence type="predicted"/>
<dbReference type="EMBL" id="JABRWO010000027">
    <property type="protein sequence ID" value="MBA2118026.1"/>
    <property type="molecule type" value="Genomic_DNA"/>
</dbReference>
<evidence type="ECO:0000313" key="2">
    <source>
        <dbReference type="Proteomes" id="UP000551616"/>
    </source>
</evidence>